<comment type="caution">
    <text evidence="6">The sequence shown here is derived from an EMBL/GenBank/DDBJ whole genome shotgun (WGS) entry which is preliminary data.</text>
</comment>
<evidence type="ECO:0000313" key="7">
    <source>
        <dbReference type="Proteomes" id="UP001235269"/>
    </source>
</evidence>
<feature type="region of interest" description="Disordered" evidence="4">
    <location>
        <begin position="1"/>
        <end position="21"/>
    </location>
</feature>
<evidence type="ECO:0000256" key="3">
    <source>
        <dbReference type="ARBA" id="ARBA00022801"/>
    </source>
</evidence>
<dbReference type="RefSeq" id="WP_377238684.1">
    <property type="nucleotide sequence ID" value="NZ_JBHLZZ010000015.1"/>
</dbReference>
<keyword evidence="2 6" id="KW-0645">Protease</keyword>
<feature type="domain" description="Prohead serine protease" evidence="5">
    <location>
        <begin position="18"/>
        <end position="167"/>
    </location>
</feature>
<organism evidence="6 7">
    <name type="scientific">Rhizobium paknamense</name>
    <dbReference type="NCBI Taxonomy" id="1206817"/>
    <lineage>
        <taxon>Bacteria</taxon>
        <taxon>Pseudomonadati</taxon>
        <taxon>Pseudomonadota</taxon>
        <taxon>Alphaproteobacteria</taxon>
        <taxon>Hyphomicrobiales</taxon>
        <taxon>Rhizobiaceae</taxon>
        <taxon>Rhizobium/Agrobacterium group</taxon>
        <taxon>Rhizobium</taxon>
    </lineage>
</organism>
<feature type="compositionally biased region" description="Basic and acidic residues" evidence="4">
    <location>
        <begin position="1"/>
        <end position="13"/>
    </location>
</feature>
<evidence type="ECO:0000256" key="1">
    <source>
        <dbReference type="ARBA" id="ARBA00022612"/>
    </source>
</evidence>
<gene>
    <name evidence="6" type="ORF">QO005_002377</name>
</gene>
<keyword evidence="1" id="KW-1188">Viral release from host cell</keyword>
<evidence type="ECO:0000256" key="2">
    <source>
        <dbReference type="ARBA" id="ARBA00022670"/>
    </source>
</evidence>
<dbReference type="GO" id="GO:0006508">
    <property type="term" value="P:proteolysis"/>
    <property type="evidence" value="ECO:0007669"/>
    <property type="project" value="UniProtKB-KW"/>
</dbReference>
<keyword evidence="3" id="KW-0378">Hydrolase</keyword>
<dbReference type="InterPro" id="IPR054613">
    <property type="entry name" value="Peptidase_S78_dom"/>
</dbReference>
<dbReference type="Proteomes" id="UP001235269">
    <property type="component" value="Unassembled WGS sequence"/>
</dbReference>
<name>A0ABU0IEC3_9HYPH</name>
<reference evidence="6 7" key="1">
    <citation type="submission" date="2023-07" db="EMBL/GenBank/DDBJ databases">
        <title>Genomic Encyclopedia of Type Strains, Phase IV (KMG-IV): sequencing the most valuable type-strain genomes for metagenomic binning, comparative biology and taxonomic classification.</title>
        <authorList>
            <person name="Goeker M."/>
        </authorList>
    </citation>
    <scope>NUCLEOTIDE SEQUENCE [LARGE SCALE GENOMIC DNA]</scope>
    <source>
        <strain evidence="6 7">DSM 100301</strain>
    </source>
</reference>
<dbReference type="NCBIfam" id="TIGR01543">
    <property type="entry name" value="proheadase_HK97"/>
    <property type="match status" value="1"/>
</dbReference>
<keyword evidence="7" id="KW-1185">Reference proteome</keyword>
<protein>
    <submittedName>
        <fullName evidence="6">HK97 family phage prohead protease</fullName>
    </submittedName>
</protein>
<proteinExistence type="predicted"/>
<dbReference type="Pfam" id="PF04586">
    <property type="entry name" value="Peptidase_S78"/>
    <property type="match status" value="1"/>
</dbReference>
<sequence length="197" mass="21704">MMAPKPGERERRSLAQPVETRADGERMTVAGYAAIFGEVTMVGDLFEETIAPGTFARSLRGDDIRAFYDHDTALVLGRNRAGTLRLAEDARGLSVEIDLPDTTAGRDVRTLIARGDVSGMSFGFEAVGEEWDFTRALPRRTITDVNLFEVSIVSIPAYAGTSIALRSLECARRSDTRSFLPATRLRMKMSLDLARRS</sequence>
<evidence type="ECO:0000256" key="4">
    <source>
        <dbReference type="SAM" id="MobiDB-lite"/>
    </source>
</evidence>
<evidence type="ECO:0000259" key="5">
    <source>
        <dbReference type="Pfam" id="PF04586"/>
    </source>
</evidence>
<dbReference type="GO" id="GO:0008233">
    <property type="term" value="F:peptidase activity"/>
    <property type="evidence" value="ECO:0007669"/>
    <property type="project" value="UniProtKB-KW"/>
</dbReference>
<accession>A0ABU0IEC3</accession>
<dbReference type="EMBL" id="JAUSWH010000006">
    <property type="protein sequence ID" value="MDQ0456037.1"/>
    <property type="molecule type" value="Genomic_DNA"/>
</dbReference>
<dbReference type="InterPro" id="IPR006433">
    <property type="entry name" value="Prohead_protease"/>
</dbReference>
<evidence type="ECO:0000313" key="6">
    <source>
        <dbReference type="EMBL" id="MDQ0456037.1"/>
    </source>
</evidence>